<dbReference type="InterPro" id="IPR011009">
    <property type="entry name" value="Kinase-like_dom_sf"/>
</dbReference>
<sequence length="343" mass="38052">MERDVSDELTRIPVPSDINTAWKPPTDLSKPLTPFQEAFVLSACPEGTRIIQARLHRTVQLPCPIWVDVSLPNREACRLILRMNYILGGVEKEAAILPLLALAGLPVPTVLAGPAIDPAQPEAGAMTILNVLPGQSFLEWGLTATPEQIQWAIGLILQGIDLIHGVTTFLQHSPIAQQLPRRTLSSELQAILARGGPWLSEAVFEQAIEVLEPIVSKIETPLAFSSGDYNQGNFLFEGERLTGIIDFSLPCFEDPHIGMAMYLIYCWSPYDQAGIVERYLKRQHLTLANFAPRLALRCLRTLQEQFPVVGGEDVCDEWNFETLAAARQRVSGLLKRAMDIMRP</sequence>
<evidence type="ECO:0000259" key="1">
    <source>
        <dbReference type="Pfam" id="PF01636"/>
    </source>
</evidence>
<dbReference type="EMBL" id="AP019376">
    <property type="protein sequence ID" value="BBH87351.1"/>
    <property type="molecule type" value="Genomic_DNA"/>
</dbReference>
<organism evidence="2">
    <name type="scientific">Thermosporothrix sp. COM3</name>
    <dbReference type="NCBI Taxonomy" id="2490863"/>
    <lineage>
        <taxon>Bacteria</taxon>
        <taxon>Bacillati</taxon>
        <taxon>Chloroflexota</taxon>
        <taxon>Ktedonobacteria</taxon>
        <taxon>Ktedonobacterales</taxon>
        <taxon>Thermosporotrichaceae</taxon>
        <taxon>Thermosporothrix</taxon>
    </lineage>
</organism>
<dbReference type="Gene3D" id="3.90.1200.10">
    <property type="match status" value="1"/>
</dbReference>
<feature type="domain" description="Aminoglycoside phosphotransferase" evidence="1">
    <location>
        <begin position="90"/>
        <end position="284"/>
    </location>
</feature>
<protein>
    <recommendedName>
        <fullName evidence="1">Aminoglycoside phosphotransferase domain-containing protein</fullName>
    </recommendedName>
</protein>
<name>A0A455SJ54_9CHLR</name>
<dbReference type="AlphaFoldDB" id="A0A455SJ54"/>
<accession>A0A455SJ54</accession>
<dbReference type="InterPro" id="IPR002575">
    <property type="entry name" value="Aminoglycoside_PTrfase"/>
</dbReference>
<dbReference type="SUPFAM" id="SSF56112">
    <property type="entry name" value="Protein kinase-like (PK-like)"/>
    <property type="match status" value="1"/>
</dbReference>
<evidence type="ECO:0000313" key="2">
    <source>
        <dbReference type="EMBL" id="BBH87351.1"/>
    </source>
</evidence>
<reference evidence="2" key="1">
    <citation type="submission" date="2018-12" db="EMBL/GenBank/DDBJ databases">
        <title>Novel natural products biosynthetic potential of the class Ktedonobacteria.</title>
        <authorList>
            <person name="Zheng Y."/>
            <person name="Saitou A."/>
            <person name="Wang C.M."/>
            <person name="Toyoda A."/>
            <person name="Minakuchi Y."/>
            <person name="Sekiguchi Y."/>
            <person name="Ueda K."/>
            <person name="Takano H."/>
            <person name="Sakai Y."/>
            <person name="Yokota A."/>
            <person name="Yabe S."/>
        </authorList>
    </citation>
    <scope>NUCLEOTIDE SEQUENCE</scope>
    <source>
        <strain evidence="2">COM3</strain>
    </source>
</reference>
<proteinExistence type="predicted"/>
<gene>
    <name evidence="2" type="ORF">KTC_21020</name>
</gene>
<dbReference type="Pfam" id="PF01636">
    <property type="entry name" value="APH"/>
    <property type="match status" value="1"/>
</dbReference>